<evidence type="ECO:0000256" key="3">
    <source>
        <dbReference type="SAM" id="MobiDB-lite"/>
    </source>
</evidence>
<dbReference type="AlphaFoldDB" id="A0A0E0NBX9"/>
<keyword evidence="4" id="KW-1133">Transmembrane helix</keyword>
<dbReference type="SMART" id="SM00322">
    <property type="entry name" value="KH"/>
    <property type="match status" value="2"/>
</dbReference>
<evidence type="ECO:0000256" key="1">
    <source>
        <dbReference type="ARBA" id="ARBA00022737"/>
    </source>
</evidence>
<dbReference type="InterPro" id="IPR004087">
    <property type="entry name" value="KH_dom"/>
</dbReference>
<evidence type="ECO:0000256" key="2">
    <source>
        <dbReference type="PROSITE-ProRule" id="PRU00117"/>
    </source>
</evidence>
<reference evidence="6" key="2">
    <citation type="submission" date="2015-06" db="UniProtKB">
        <authorList>
            <consortium name="EnsemblPlants"/>
        </authorList>
    </citation>
    <scope>IDENTIFICATION</scope>
</reference>
<keyword evidence="2" id="KW-0694">RNA-binding</keyword>
<feature type="compositionally biased region" description="Low complexity" evidence="3">
    <location>
        <begin position="465"/>
        <end position="500"/>
    </location>
</feature>
<proteinExistence type="predicted"/>
<keyword evidence="7" id="KW-1185">Reference proteome</keyword>
<dbReference type="STRING" id="4529.A0A0E0NBX9"/>
<feature type="domain" description="K Homology" evidence="5">
    <location>
        <begin position="263"/>
        <end position="337"/>
    </location>
</feature>
<dbReference type="PANTHER" id="PTHR10288">
    <property type="entry name" value="KH DOMAIN CONTAINING RNA BINDING PROTEIN"/>
    <property type="match status" value="1"/>
</dbReference>
<feature type="compositionally biased region" description="Low complexity" evidence="3">
    <location>
        <begin position="748"/>
        <end position="812"/>
    </location>
</feature>
<keyword evidence="1" id="KW-0677">Repeat</keyword>
<dbReference type="InterPro" id="IPR036612">
    <property type="entry name" value="KH_dom_type_1_sf"/>
</dbReference>
<dbReference type="EnsemblPlants" id="ORUFI02G09260.6">
    <property type="protein sequence ID" value="ORUFI02G09260.6"/>
    <property type="gene ID" value="ORUFI02G09260"/>
</dbReference>
<evidence type="ECO:0000256" key="4">
    <source>
        <dbReference type="SAM" id="Phobius"/>
    </source>
</evidence>
<evidence type="ECO:0000313" key="6">
    <source>
        <dbReference type="EnsemblPlants" id="ORUFI02G09260.6"/>
    </source>
</evidence>
<feature type="compositionally biased region" description="Low complexity" evidence="3">
    <location>
        <begin position="25"/>
        <end position="41"/>
    </location>
</feature>
<feature type="compositionally biased region" description="Low complexity" evidence="3">
    <location>
        <begin position="681"/>
        <end position="702"/>
    </location>
</feature>
<feature type="region of interest" description="Disordered" evidence="3">
    <location>
        <begin position="76"/>
        <end position="103"/>
    </location>
</feature>
<accession>A0A0E0NBX9</accession>
<reference evidence="7" key="1">
    <citation type="submission" date="2013-06" db="EMBL/GenBank/DDBJ databases">
        <authorList>
            <person name="Zhao Q."/>
        </authorList>
    </citation>
    <scope>NUCLEOTIDE SEQUENCE</scope>
    <source>
        <strain evidence="7">cv. W1943</strain>
    </source>
</reference>
<dbReference type="Gramene" id="ORUFI02G09260.6">
    <property type="protein sequence ID" value="ORUFI02G09260.6"/>
    <property type="gene ID" value="ORUFI02G09260"/>
</dbReference>
<feature type="compositionally biased region" description="Basic and acidic residues" evidence="3">
    <location>
        <begin position="1"/>
        <end position="14"/>
    </location>
</feature>
<feature type="transmembrane region" description="Helical" evidence="4">
    <location>
        <begin position="125"/>
        <end position="143"/>
    </location>
</feature>
<feature type="compositionally biased region" description="Gly residues" evidence="3">
    <location>
        <begin position="89"/>
        <end position="103"/>
    </location>
</feature>
<sequence length="822" mass="85468">MADDHYSSKRKYDDPSPPPRRTGFSSAPPAASPPSGGAPASYNSVPPPPADEIQLAKQRAQAIAARLFNAAEAKRPRLDAGGDDDDAGAGVGSLGSSGGGGGGRGARLQISLQPFTPMSIVSFKLFVYFTFIMDLPIYVLPVISGHGSAIPSLSSHGSTPQYSSYGGYQGTSKTIEIPNGRVGVIIGKSGETIKNLQLQSGAKIQVTRDLDALPGSQTRPVELSGTPDQISRAEQLINEVLAEADAASSGNLSSRKYNAPQPGADQFQMKIANNKVGLVIGKGGETIKSMQAKSGARIQVVPLHLPPGDPATERTVYIDGTQEQIETAKQLVIEVTSEVRFYPLSYLLPDFMIAMPICDLSVVTIPKLLENCKIFLLCLYHILGGDHGQKKLLVLIYVQSSLAPIVLHMGDDRWASAMLLENIDLDVQTIFLQNRARNPMSGGYSQQGYRPPRPQSNWGPHGGAPMQQPGYGYMQPGAYPGAPPQYGAPQQPYGSYPPASGGYQTGWDQSSNQQSQQAPPGTGYDYYNQQQQPQQQQSAPGTAAPGDATSYNSSQPPAYASQGYDSSYAQQSGGQQQAYDYSSYYQTQGQQQGYSQQTGYDQQGYGTSGYGSAANSTQDGSAPSYGAQGVAGQASPGQQTSTPAAGSHPGYSSQPPTSAASSYPVQGSAPQSGYGAPPPQTGYGTQPQPQGGYSQGSYGAPPQGQKAPPNTSPYGQAPPPGSAPGGYGQYGYSQNQQGYGAPPPYPGAPAASHPGYGQQQSYGDPYGSGSYGQPAAYSTEATTAAASQDQSASAPATGAAPATTAAPASTAPENSGAQSPPS</sequence>
<dbReference type="InterPro" id="IPR004088">
    <property type="entry name" value="KH_dom_type_1"/>
</dbReference>
<dbReference type="eggNOG" id="KOG1676">
    <property type="taxonomic scope" value="Eukaryota"/>
</dbReference>
<organism evidence="6 7">
    <name type="scientific">Oryza rufipogon</name>
    <name type="common">Brownbeard rice</name>
    <name type="synonym">Asian wild rice</name>
    <dbReference type="NCBI Taxonomy" id="4529"/>
    <lineage>
        <taxon>Eukaryota</taxon>
        <taxon>Viridiplantae</taxon>
        <taxon>Streptophyta</taxon>
        <taxon>Embryophyta</taxon>
        <taxon>Tracheophyta</taxon>
        <taxon>Spermatophyta</taxon>
        <taxon>Magnoliopsida</taxon>
        <taxon>Liliopsida</taxon>
        <taxon>Poales</taxon>
        <taxon>Poaceae</taxon>
        <taxon>BOP clade</taxon>
        <taxon>Oryzoideae</taxon>
        <taxon>Oryzeae</taxon>
        <taxon>Oryzinae</taxon>
        <taxon>Oryza</taxon>
    </lineage>
</organism>
<feature type="region of interest" description="Disordered" evidence="3">
    <location>
        <begin position="438"/>
        <end position="822"/>
    </location>
</feature>
<feature type="domain" description="K Homology" evidence="5">
    <location>
        <begin position="169"/>
        <end position="242"/>
    </location>
</feature>
<name>A0A0E0NBX9_ORYRU</name>
<dbReference type="Proteomes" id="UP000008022">
    <property type="component" value="Unassembled WGS sequence"/>
</dbReference>
<feature type="compositionally biased region" description="Low complexity" evidence="3">
    <location>
        <begin position="730"/>
        <end position="740"/>
    </location>
</feature>
<dbReference type="Gene3D" id="3.30.1370.10">
    <property type="entry name" value="K Homology domain, type 1"/>
    <property type="match status" value="2"/>
</dbReference>
<dbReference type="Pfam" id="PF00013">
    <property type="entry name" value="KH_1"/>
    <property type="match status" value="2"/>
</dbReference>
<dbReference type="PROSITE" id="PS50084">
    <property type="entry name" value="KH_TYPE_1"/>
    <property type="match status" value="2"/>
</dbReference>
<feature type="compositionally biased region" description="Polar residues" evidence="3">
    <location>
        <begin position="813"/>
        <end position="822"/>
    </location>
</feature>
<dbReference type="GO" id="GO:0003723">
    <property type="term" value="F:RNA binding"/>
    <property type="evidence" value="ECO:0007669"/>
    <property type="project" value="UniProtKB-UniRule"/>
</dbReference>
<dbReference type="SUPFAM" id="SSF54791">
    <property type="entry name" value="Eukaryotic type KH-domain (KH-domain type I)"/>
    <property type="match status" value="2"/>
</dbReference>
<evidence type="ECO:0000259" key="5">
    <source>
        <dbReference type="SMART" id="SM00322"/>
    </source>
</evidence>
<protein>
    <recommendedName>
        <fullName evidence="5">K Homology domain-containing protein</fullName>
    </recommendedName>
</protein>
<feature type="compositionally biased region" description="Polar residues" evidence="3">
    <location>
        <begin position="635"/>
        <end position="671"/>
    </location>
</feature>
<feature type="region of interest" description="Disordered" evidence="3">
    <location>
        <begin position="1"/>
        <end position="56"/>
    </location>
</feature>
<evidence type="ECO:0000313" key="7">
    <source>
        <dbReference type="Proteomes" id="UP000008022"/>
    </source>
</evidence>
<feature type="compositionally biased region" description="Low complexity" evidence="3">
    <location>
        <begin position="558"/>
        <end position="605"/>
    </location>
</feature>
<keyword evidence="4" id="KW-0812">Transmembrane</keyword>
<keyword evidence="4" id="KW-0472">Membrane</keyword>